<organism evidence="1 2">
    <name type="scientific">Botrytis deweyae</name>
    <dbReference type="NCBI Taxonomy" id="2478750"/>
    <lineage>
        <taxon>Eukaryota</taxon>
        <taxon>Fungi</taxon>
        <taxon>Dikarya</taxon>
        <taxon>Ascomycota</taxon>
        <taxon>Pezizomycotina</taxon>
        <taxon>Leotiomycetes</taxon>
        <taxon>Helotiales</taxon>
        <taxon>Sclerotiniaceae</taxon>
        <taxon>Botrytis</taxon>
    </lineage>
</organism>
<reference evidence="1 2" key="1">
    <citation type="journal article" date="2020" name="Genome Biol. Evol.">
        <title>Comparative genomics of Sclerotiniaceae.</title>
        <authorList>
            <person name="Valero Jimenez C.A."/>
            <person name="Steentjes M."/>
            <person name="Scholten O.E."/>
            <person name="Van Kan J.A.L."/>
        </authorList>
    </citation>
    <scope>NUCLEOTIDE SEQUENCE [LARGE SCALE GENOMIC DNA]</scope>
    <source>
        <strain evidence="1 2">B1</strain>
    </source>
</reference>
<dbReference type="RefSeq" id="XP_038805007.1">
    <property type="nucleotide sequence ID" value="XM_038958642.1"/>
</dbReference>
<sequence length="206" mass="22792">MQRICECGQKRLDDCTGSPMGEKLLIDAKNYTNEGISFLIQSGKFSSSRILANVRHVCRKIPNANGGTPKPLSLTRRKQHPTNGLLPLLLNQVVQNLASVNVPTFIRPDNEPPPPTKSSLFLNLSSLPSSSYSVCVSTASISSTSKYPSKSLCKDSTLHIWKFRWSRRKLVPHALNVVDPAAALQQRPNITIKEEFSKDHHPAILP</sequence>
<dbReference type="GeneID" id="62237791"/>
<comment type="caution">
    <text evidence="1">The sequence shown here is derived from an EMBL/GenBank/DDBJ whole genome shotgun (WGS) entry which is preliminary data.</text>
</comment>
<dbReference type="Proteomes" id="UP000783213">
    <property type="component" value="Unassembled WGS sequence"/>
</dbReference>
<gene>
    <name evidence="1" type="ORF">EAE98_011020</name>
</gene>
<evidence type="ECO:0000313" key="1">
    <source>
        <dbReference type="EMBL" id="KAF7915677.1"/>
    </source>
</evidence>
<proteinExistence type="predicted"/>
<dbReference type="EMBL" id="RCSX01000043">
    <property type="protein sequence ID" value="KAF7915677.1"/>
    <property type="molecule type" value="Genomic_DNA"/>
</dbReference>
<protein>
    <submittedName>
        <fullName evidence="1">Uncharacterized protein</fullName>
    </submittedName>
</protein>
<accession>A0ABQ7I735</accession>
<evidence type="ECO:0000313" key="2">
    <source>
        <dbReference type="Proteomes" id="UP000783213"/>
    </source>
</evidence>
<name>A0ABQ7I735_9HELO</name>
<keyword evidence="2" id="KW-1185">Reference proteome</keyword>